<gene>
    <name evidence="3" type="ORF">L207DRAFT_586179</name>
</gene>
<name>A0A2J6RD85_HYAVF</name>
<dbReference type="PANTHER" id="PTHR24320">
    <property type="entry name" value="RETINOL DEHYDROGENASE"/>
    <property type="match status" value="1"/>
</dbReference>
<organism evidence="3 4">
    <name type="scientific">Hyaloscypha variabilis (strain UAMH 11265 / GT02V1 / F)</name>
    <name type="common">Meliniomyces variabilis</name>
    <dbReference type="NCBI Taxonomy" id="1149755"/>
    <lineage>
        <taxon>Eukaryota</taxon>
        <taxon>Fungi</taxon>
        <taxon>Dikarya</taxon>
        <taxon>Ascomycota</taxon>
        <taxon>Pezizomycotina</taxon>
        <taxon>Leotiomycetes</taxon>
        <taxon>Helotiales</taxon>
        <taxon>Hyaloscyphaceae</taxon>
        <taxon>Hyaloscypha</taxon>
        <taxon>Hyaloscypha variabilis</taxon>
    </lineage>
</organism>
<dbReference type="EMBL" id="KZ613950">
    <property type="protein sequence ID" value="PMD36474.1"/>
    <property type="molecule type" value="Genomic_DNA"/>
</dbReference>
<reference evidence="3 4" key="1">
    <citation type="submission" date="2016-04" db="EMBL/GenBank/DDBJ databases">
        <title>A degradative enzymes factory behind the ericoid mycorrhizal symbiosis.</title>
        <authorList>
            <consortium name="DOE Joint Genome Institute"/>
            <person name="Martino E."/>
            <person name="Morin E."/>
            <person name="Grelet G."/>
            <person name="Kuo A."/>
            <person name="Kohler A."/>
            <person name="Daghino S."/>
            <person name="Barry K."/>
            <person name="Choi C."/>
            <person name="Cichocki N."/>
            <person name="Clum A."/>
            <person name="Copeland A."/>
            <person name="Hainaut M."/>
            <person name="Haridas S."/>
            <person name="Labutti K."/>
            <person name="Lindquist E."/>
            <person name="Lipzen A."/>
            <person name="Khouja H.-R."/>
            <person name="Murat C."/>
            <person name="Ohm R."/>
            <person name="Olson A."/>
            <person name="Spatafora J."/>
            <person name="Veneault-Fourrey C."/>
            <person name="Henrissat B."/>
            <person name="Grigoriev I."/>
            <person name="Martin F."/>
            <person name="Perotto S."/>
        </authorList>
    </citation>
    <scope>NUCLEOTIDE SEQUENCE [LARGE SCALE GENOMIC DNA]</scope>
    <source>
        <strain evidence="3 4">F</strain>
    </source>
</reference>
<evidence type="ECO:0000256" key="1">
    <source>
        <dbReference type="ARBA" id="ARBA00006484"/>
    </source>
</evidence>
<dbReference type="Proteomes" id="UP000235786">
    <property type="component" value="Unassembled WGS sequence"/>
</dbReference>
<dbReference type="PANTHER" id="PTHR24320:SF283">
    <property type="entry name" value="RETINOL DEHYDROGENASE 11"/>
    <property type="match status" value="1"/>
</dbReference>
<dbReference type="PRINTS" id="PR00081">
    <property type="entry name" value="GDHRDH"/>
</dbReference>
<dbReference type="InterPro" id="IPR002347">
    <property type="entry name" value="SDR_fam"/>
</dbReference>
<comment type="similarity">
    <text evidence="1">Belongs to the short-chain dehydrogenases/reductases (SDR) family.</text>
</comment>
<dbReference type="Gene3D" id="3.40.50.720">
    <property type="entry name" value="NAD(P)-binding Rossmann-like Domain"/>
    <property type="match status" value="1"/>
</dbReference>
<dbReference type="STRING" id="1149755.A0A2J6RD85"/>
<dbReference type="Pfam" id="PF00106">
    <property type="entry name" value="adh_short"/>
    <property type="match status" value="1"/>
</dbReference>
<evidence type="ECO:0000313" key="3">
    <source>
        <dbReference type="EMBL" id="PMD36474.1"/>
    </source>
</evidence>
<keyword evidence="4" id="KW-1185">Reference proteome</keyword>
<accession>A0A2J6RD85</accession>
<protein>
    <submittedName>
        <fullName evidence="3">NAD(P)-binding protein</fullName>
    </submittedName>
</protein>
<proteinExistence type="inferred from homology"/>
<dbReference type="OrthoDB" id="191139at2759"/>
<sequence>MPSFSRNTTGKEVVEAFADSVTGKTFLITGPSVKSIGAETAISLAHESPAQIILAGRNESKITPVIEQIKTLNPKIKVTFLQIDLADQGSIRKAAAEINASVEKLNYLINCAGVMAVPTLETTKDGIEMQFGLNHIGHFLFTNLIIRKIIAAGNGARIINITSTGFEHGGVRYEDWNFHEGDDYHMWGAYAQSKTANVLFSAALAEKLKSKGIQSYSVHPGVILESNLSTHVTQEMWTSAFEWANRGNKGEEQAQVAMEEPKTLQQGCSTSLVAALDPSIEESTGGLLQDCAVRPVGKDHAQGRENIEKLWALSEKLVGQTFDL</sequence>
<dbReference type="GO" id="GO:0016491">
    <property type="term" value="F:oxidoreductase activity"/>
    <property type="evidence" value="ECO:0007669"/>
    <property type="project" value="UniProtKB-KW"/>
</dbReference>
<keyword evidence="2" id="KW-0560">Oxidoreductase</keyword>
<evidence type="ECO:0000256" key="2">
    <source>
        <dbReference type="ARBA" id="ARBA00023002"/>
    </source>
</evidence>
<dbReference type="InterPro" id="IPR036291">
    <property type="entry name" value="NAD(P)-bd_dom_sf"/>
</dbReference>
<dbReference type="SUPFAM" id="SSF51735">
    <property type="entry name" value="NAD(P)-binding Rossmann-fold domains"/>
    <property type="match status" value="1"/>
</dbReference>
<dbReference type="AlphaFoldDB" id="A0A2J6RD85"/>
<evidence type="ECO:0000313" key="4">
    <source>
        <dbReference type="Proteomes" id="UP000235786"/>
    </source>
</evidence>